<organism evidence="1 3">
    <name type="scientific">Haloarcula rubripromontorii</name>
    <dbReference type="NCBI Taxonomy" id="1705562"/>
    <lineage>
        <taxon>Archaea</taxon>
        <taxon>Methanobacteriati</taxon>
        <taxon>Methanobacteriota</taxon>
        <taxon>Stenosarchaea group</taxon>
        <taxon>Halobacteria</taxon>
        <taxon>Halobacteriales</taxon>
        <taxon>Haloarculaceae</taxon>
        <taxon>Haloarcula</taxon>
    </lineage>
</organism>
<evidence type="ECO:0000313" key="2">
    <source>
        <dbReference type="EMBL" id="NLV05984.1"/>
    </source>
</evidence>
<dbReference type="EMBL" id="LIUF01000005">
    <property type="protein sequence ID" value="KOX91876.1"/>
    <property type="molecule type" value="Genomic_DNA"/>
</dbReference>
<keyword evidence="3" id="KW-1185">Reference proteome</keyword>
<proteinExistence type="predicted"/>
<dbReference type="AlphaFoldDB" id="A0A0N0U8T6"/>
<reference evidence="1 3" key="1">
    <citation type="submission" date="2015-08" db="EMBL/GenBank/DDBJ databases">
        <title>Genomes of Isolates from Cabo Rojo, PR.</title>
        <authorList>
            <person name="Sanchez-Nieves R.L."/>
            <person name="Montalvo-Rodriguez R."/>
        </authorList>
    </citation>
    <scope>NUCLEOTIDE SEQUENCE [LARGE SCALE GENOMIC DNA]</scope>
    <source>
        <strain evidence="1 3">SL3</strain>
    </source>
</reference>
<evidence type="ECO:0000313" key="1">
    <source>
        <dbReference type="EMBL" id="KOX91876.1"/>
    </source>
</evidence>
<reference evidence="2" key="2">
    <citation type="submission" date="2019-12" db="EMBL/GenBank/DDBJ databases">
        <title>The whole-genome sequencing of Haloarcula japonica strain pws8.</title>
        <authorList>
            <person name="Verma D.K."/>
            <person name="Gopal K."/>
            <person name="Prasad E.S."/>
        </authorList>
    </citation>
    <scope>NUCLEOTIDE SEQUENCE</scope>
    <source>
        <strain evidence="2">Pws8</strain>
    </source>
</reference>
<protein>
    <submittedName>
        <fullName evidence="1">Uncharacterized protein</fullName>
    </submittedName>
</protein>
<dbReference type="RefSeq" id="WP_053968903.1">
    <property type="nucleotide sequence ID" value="NZ_LIUF01000005.1"/>
</dbReference>
<evidence type="ECO:0000313" key="3">
    <source>
        <dbReference type="Proteomes" id="UP000037729"/>
    </source>
</evidence>
<dbReference type="EMBL" id="WOWB01000001">
    <property type="protein sequence ID" value="NLV05984.1"/>
    <property type="molecule type" value="Genomic_DNA"/>
</dbReference>
<gene>
    <name evidence="1" type="ORF">AMS69_15085</name>
    <name evidence="2" type="ORF">GOC83_07560</name>
</gene>
<sequence>MEIDIDSDLREKLFARADRYGFDSGEEYASTILQIVISELEGTEAEDDDLEGRLEDLGYL</sequence>
<dbReference type="PATRIC" id="fig|1705562.3.peg.3915"/>
<dbReference type="Proteomes" id="UP000610611">
    <property type="component" value="Unassembled WGS sequence"/>
</dbReference>
<accession>A0A0N0U8T6</accession>
<dbReference type="Proteomes" id="UP000037729">
    <property type="component" value="Unassembled WGS sequence"/>
</dbReference>
<name>A0A0N0U8T6_9EURY</name>
<dbReference type="OrthoDB" id="235550at2157"/>
<comment type="caution">
    <text evidence="1">The sequence shown here is derived from an EMBL/GenBank/DDBJ whole genome shotgun (WGS) entry which is preliminary data.</text>
</comment>